<evidence type="ECO:0000256" key="1">
    <source>
        <dbReference type="SAM" id="MobiDB-lite"/>
    </source>
</evidence>
<evidence type="ECO:0000313" key="2">
    <source>
        <dbReference type="EMBL" id="QNN89396.1"/>
    </source>
</evidence>
<dbReference type="EMBL" id="MN750530">
    <property type="protein sequence ID" value="QNN89396.1"/>
    <property type="molecule type" value="Genomic_DNA"/>
</dbReference>
<sequence>MIASISDNTDPPRRSRRLQSPTTATTPAPLPVQLEAAEMLHNMNESQTAASFIVNDASENKIASLTILGNQSIAARKLVESLQANASTIKLNREDTVNVLKFLSDVYTNQLEVVNIS</sequence>
<dbReference type="InterPro" id="IPR009477">
    <property type="entry name" value="Baculo_Ac102"/>
</dbReference>
<accession>A0A7G9U8G5</accession>
<organism evidence="2">
    <name type="scientific">Spilarctia obliqua nucleopolyhedrovirus</name>
    <dbReference type="NCBI Taxonomy" id="1638618"/>
    <lineage>
        <taxon>Viruses</taxon>
        <taxon>Viruses incertae sedis</taxon>
        <taxon>Naldaviricetes</taxon>
        <taxon>Lefavirales</taxon>
        <taxon>Baculoviridae</taxon>
        <taxon>Alphabaculovirus</taxon>
    </lineage>
</organism>
<dbReference type="Pfam" id="PF06497">
    <property type="entry name" value="Baculo_Ac102"/>
    <property type="match status" value="1"/>
</dbReference>
<proteinExistence type="predicted"/>
<name>A0A7G9U8G5_9ABAC</name>
<protein>
    <submittedName>
        <fullName evidence="2">Nuclear actin accumulation required protein</fullName>
    </submittedName>
</protein>
<feature type="region of interest" description="Disordered" evidence="1">
    <location>
        <begin position="1"/>
        <end position="29"/>
    </location>
</feature>
<reference evidence="2" key="1">
    <citation type="submission" date="2019-11" db="EMBL/GenBank/DDBJ databases">
        <title>Studies on the baculoviruses infecting the caterpillars, Spilarctia obliqua Walker (Erebidae) and Pieris brassicae Linn. (Pieridae) (Insecta: Lepidoptera).</title>
        <authorList>
            <person name="Paul S."/>
            <person name="Arumugaperumal A."/>
            <person name="Sathiya Balasingh Thangapandi E.J.J."/>
            <person name="Sarjubala Devi H."/>
            <person name="Johnson T."/>
            <person name="Maisnam S."/>
            <person name="Krishnavel S."/>
            <person name="Soman Syamala S."/>
            <person name="Ramamoorthy S."/>
            <person name="Karthikeyan R."/>
            <person name="Subburaman C."/>
            <person name="Jeyaprakash R."/>
            <person name="Azhaguchamy M."/>
            <person name="Ramaiyer V."/>
            <person name="Sivasubramaniam S."/>
        </authorList>
    </citation>
    <scope>NUCLEOTIDE SEQUENCE</scope>
    <source>
        <strain evidence="2">Manipur</strain>
    </source>
</reference>